<keyword evidence="3" id="KW-0964">Secreted</keyword>
<dbReference type="AlphaFoldDB" id="A0A0F4GTK3"/>
<dbReference type="GO" id="GO:0005576">
    <property type="term" value="C:extracellular region"/>
    <property type="evidence" value="ECO:0007669"/>
    <property type="project" value="UniProtKB-SubCell"/>
</dbReference>
<dbReference type="OrthoDB" id="7776143at2759"/>
<comment type="similarity">
    <text evidence="2">Belongs to the major royal jelly protein family.</text>
</comment>
<dbReference type="Gene3D" id="2.120.10.30">
    <property type="entry name" value="TolB, C-terminal domain"/>
    <property type="match status" value="1"/>
</dbReference>
<gene>
    <name evidence="4" type="ORF">TI39_contig323g00020</name>
</gene>
<evidence type="ECO:0000313" key="5">
    <source>
        <dbReference type="Proteomes" id="UP000033647"/>
    </source>
</evidence>
<dbReference type="PANTHER" id="PTHR10009:SF18">
    <property type="entry name" value="PROTEIN YELLOW-LIKE PROTEIN"/>
    <property type="match status" value="1"/>
</dbReference>
<reference evidence="4 5" key="1">
    <citation type="submission" date="2015-03" db="EMBL/GenBank/DDBJ databases">
        <title>RNA-seq based gene annotation and comparative genomics of four Zymoseptoria species reveal species-specific pathogenicity related genes and transposable element activity.</title>
        <authorList>
            <person name="Grandaubert J."/>
            <person name="Bhattacharyya A."/>
            <person name="Stukenbrock E.H."/>
        </authorList>
    </citation>
    <scope>NUCLEOTIDE SEQUENCE [LARGE SCALE GENOMIC DNA]</scope>
    <source>
        <strain evidence="4 5">Zb18110</strain>
    </source>
</reference>
<evidence type="ECO:0000313" key="4">
    <source>
        <dbReference type="EMBL" id="KJY00559.1"/>
    </source>
</evidence>
<dbReference type="SUPFAM" id="SSF63829">
    <property type="entry name" value="Calcium-dependent phosphotriesterase"/>
    <property type="match status" value="1"/>
</dbReference>
<dbReference type="EMBL" id="LAFY01000315">
    <property type="protein sequence ID" value="KJY00559.1"/>
    <property type="molecule type" value="Genomic_DNA"/>
</dbReference>
<evidence type="ECO:0000256" key="1">
    <source>
        <dbReference type="ARBA" id="ARBA00004613"/>
    </source>
</evidence>
<protein>
    <submittedName>
        <fullName evidence="4">Major royal jelly protein</fullName>
    </submittedName>
</protein>
<dbReference type="InterPro" id="IPR011042">
    <property type="entry name" value="6-blade_b-propeller_TolB-like"/>
</dbReference>
<comment type="subcellular location">
    <subcellularLocation>
        <location evidence="1">Secreted</location>
    </subcellularLocation>
</comment>
<proteinExistence type="inferred from homology"/>
<dbReference type="InterPro" id="IPR017996">
    <property type="entry name" value="MRJP/yellow-related"/>
</dbReference>
<dbReference type="Proteomes" id="UP000033647">
    <property type="component" value="Unassembled WGS sequence"/>
</dbReference>
<comment type="caution">
    <text evidence="4">The sequence shown here is derived from an EMBL/GenBank/DDBJ whole genome shotgun (WGS) entry which is preliminary data.</text>
</comment>
<organism evidence="4 5">
    <name type="scientific">Zymoseptoria brevis</name>
    <dbReference type="NCBI Taxonomy" id="1047168"/>
    <lineage>
        <taxon>Eukaryota</taxon>
        <taxon>Fungi</taxon>
        <taxon>Dikarya</taxon>
        <taxon>Ascomycota</taxon>
        <taxon>Pezizomycotina</taxon>
        <taxon>Dothideomycetes</taxon>
        <taxon>Dothideomycetidae</taxon>
        <taxon>Mycosphaerellales</taxon>
        <taxon>Mycosphaerellaceae</taxon>
        <taxon>Zymoseptoria</taxon>
    </lineage>
</organism>
<evidence type="ECO:0000256" key="2">
    <source>
        <dbReference type="ARBA" id="ARBA00009127"/>
    </source>
</evidence>
<sequence>MRNTFTSLALAAAAYAQEQTYTFENQTDPGLYRDPLTAGPSPELIHLYNDQWPTGVAVSRNGRIFSNYPRALDPNNTEYTVAELFANNTERAYPNATYNLPPSGLVDNSTGTPMSVGNASHLTGVQSVVIDGANRLWILDTGRTAISDGTILPASPGGAKLVGVDLDTDQIFTTIVFDSKAAPAASYLNDMRFDLSSNLTKSGQGVAYITDSSPEGQNAIVVVDLGTGEAWRRLVLHPSVQANAGFVPTIAGYPVYINQTGDETATNVNFGADGIALSADNSELYYATTGGRELFSVPTKNLLDRSRNAELKARGAVQYHGETGLKDGMDTDTNGMIYAGNIEDNAVAYFDPATGLLNTLVRDPRFVWTDAVYVAFDGHLYFTQNQLWRRPQHWFGEERRVMPYALFRVPLPNGGTKIEQNAPSS</sequence>
<accession>A0A0F4GTK3</accession>
<name>A0A0F4GTK3_9PEZI</name>
<dbReference type="Pfam" id="PF03022">
    <property type="entry name" value="MRJP"/>
    <property type="match status" value="1"/>
</dbReference>
<keyword evidence="5" id="KW-1185">Reference proteome</keyword>
<evidence type="ECO:0000256" key="3">
    <source>
        <dbReference type="ARBA" id="ARBA00022525"/>
    </source>
</evidence>
<dbReference type="PANTHER" id="PTHR10009">
    <property type="entry name" value="PROTEIN YELLOW-RELATED"/>
    <property type="match status" value="1"/>
</dbReference>